<proteinExistence type="predicted"/>
<evidence type="ECO:0000313" key="1">
    <source>
        <dbReference type="EMBL" id="CAF1550815.1"/>
    </source>
</evidence>
<name>A0A815WVB5_9BILA</name>
<organism evidence="1 2">
    <name type="scientific">Adineta steineri</name>
    <dbReference type="NCBI Taxonomy" id="433720"/>
    <lineage>
        <taxon>Eukaryota</taxon>
        <taxon>Metazoa</taxon>
        <taxon>Spiralia</taxon>
        <taxon>Gnathifera</taxon>
        <taxon>Rotifera</taxon>
        <taxon>Eurotatoria</taxon>
        <taxon>Bdelloidea</taxon>
        <taxon>Adinetida</taxon>
        <taxon>Adinetidae</taxon>
        <taxon>Adineta</taxon>
    </lineage>
</organism>
<dbReference type="EMBL" id="CAJNOG010005394">
    <property type="protein sequence ID" value="CAF1550815.1"/>
    <property type="molecule type" value="Genomic_DNA"/>
</dbReference>
<comment type="caution">
    <text evidence="1">The sequence shown here is derived from an EMBL/GenBank/DDBJ whole genome shotgun (WGS) entry which is preliminary data.</text>
</comment>
<dbReference type="AlphaFoldDB" id="A0A815WVB5"/>
<dbReference type="Proteomes" id="UP000663845">
    <property type="component" value="Unassembled WGS sequence"/>
</dbReference>
<sequence length="162" mass="18597">DEPLSAIDYDFARPIHYEKIEFAKGSSTVNAKNLKRQIIEEFTRQKTEQQRTLSLNSSTISQQSSILSSQSESQQQQQEQQPLVEFSILCENLADHGHLSLETDLASAFYCMLINCNENKLFLKNNSKRDDLIIQERPFMDQRDVSTLSYSYVSHSNLSVVN</sequence>
<feature type="non-terminal residue" evidence="1">
    <location>
        <position position="1"/>
    </location>
</feature>
<accession>A0A815WVB5</accession>
<gene>
    <name evidence="1" type="ORF">JYZ213_LOCUS46293</name>
</gene>
<reference evidence="1" key="1">
    <citation type="submission" date="2021-02" db="EMBL/GenBank/DDBJ databases">
        <authorList>
            <person name="Nowell W R."/>
        </authorList>
    </citation>
    <scope>NUCLEOTIDE SEQUENCE</scope>
</reference>
<protein>
    <submittedName>
        <fullName evidence="1">Uncharacterized protein</fullName>
    </submittedName>
</protein>
<evidence type="ECO:0000313" key="2">
    <source>
        <dbReference type="Proteomes" id="UP000663845"/>
    </source>
</evidence>